<evidence type="ECO:0008006" key="3">
    <source>
        <dbReference type="Google" id="ProtNLM"/>
    </source>
</evidence>
<dbReference type="InterPro" id="IPR032675">
    <property type="entry name" value="LRR_dom_sf"/>
</dbReference>
<dbReference type="Proteomes" id="UP000663882">
    <property type="component" value="Unassembled WGS sequence"/>
</dbReference>
<accession>A0A814QQA2</accession>
<evidence type="ECO:0000313" key="2">
    <source>
        <dbReference type="Proteomes" id="UP000663882"/>
    </source>
</evidence>
<sequence length="336" mass="40018">MFIKTIIEDLPTELWLDIFTYLNIKEQFNGFYNLNQRINQFLLNYHYHVNLKNNDENSQYLFEYILSQLPHLESISNLRLENINKMNLFQNVKRLHFPCLKSLTLCRLYITNDILDLIHFYAPYLEYLNVSLLISSKWNILIKLILSLPKLHRCYLNLGIGLCPIKSLISSISPIKYLTLLGSNQFCSMKNLVTLFYYLPYLHSLYIECDQLKFNEIIQDQYSNKLLSLSNFSLQINHLPELFINLIDFITIAMPYIEKLKIKCCNPLKNLVYINIYQWIKAIDLLIHLKELILIITPEKTIKKQTWNRRIEQLIQFTNMRHITLQIISSTKTLKK</sequence>
<proteinExistence type="predicted"/>
<reference evidence="1" key="1">
    <citation type="submission" date="2021-02" db="EMBL/GenBank/DDBJ databases">
        <authorList>
            <person name="Nowell W R."/>
        </authorList>
    </citation>
    <scope>NUCLEOTIDE SEQUENCE</scope>
</reference>
<gene>
    <name evidence="1" type="ORF">RFH988_LOCUS20448</name>
</gene>
<dbReference type="AlphaFoldDB" id="A0A814QQA2"/>
<protein>
    <recommendedName>
        <fullName evidence="3">F-box domain-containing protein</fullName>
    </recommendedName>
</protein>
<dbReference type="Gene3D" id="3.80.10.10">
    <property type="entry name" value="Ribonuclease Inhibitor"/>
    <property type="match status" value="1"/>
</dbReference>
<dbReference type="EMBL" id="CAJNOO010001255">
    <property type="protein sequence ID" value="CAF1122851.1"/>
    <property type="molecule type" value="Genomic_DNA"/>
</dbReference>
<name>A0A814QQA2_9BILA</name>
<organism evidence="1 2">
    <name type="scientific">Rotaria sordida</name>
    <dbReference type="NCBI Taxonomy" id="392033"/>
    <lineage>
        <taxon>Eukaryota</taxon>
        <taxon>Metazoa</taxon>
        <taxon>Spiralia</taxon>
        <taxon>Gnathifera</taxon>
        <taxon>Rotifera</taxon>
        <taxon>Eurotatoria</taxon>
        <taxon>Bdelloidea</taxon>
        <taxon>Philodinida</taxon>
        <taxon>Philodinidae</taxon>
        <taxon>Rotaria</taxon>
    </lineage>
</organism>
<comment type="caution">
    <text evidence="1">The sequence shown here is derived from an EMBL/GenBank/DDBJ whole genome shotgun (WGS) entry which is preliminary data.</text>
</comment>
<dbReference type="OrthoDB" id="10048799at2759"/>
<evidence type="ECO:0000313" key="1">
    <source>
        <dbReference type="EMBL" id="CAF1122851.1"/>
    </source>
</evidence>